<dbReference type="SMART" id="SM00355">
    <property type="entry name" value="ZnF_C2H2"/>
    <property type="match status" value="2"/>
</dbReference>
<dbReference type="InterPro" id="IPR013087">
    <property type="entry name" value="Znf_C2H2_type"/>
</dbReference>
<name>A0A815ACE0_9BILA</name>
<organism evidence="4 5">
    <name type="scientific">Adineta steineri</name>
    <dbReference type="NCBI Taxonomy" id="433720"/>
    <lineage>
        <taxon>Eukaryota</taxon>
        <taxon>Metazoa</taxon>
        <taxon>Spiralia</taxon>
        <taxon>Gnathifera</taxon>
        <taxon>Rotifera</taxon>
        <taxon>Eurotatoria</taxon>
        <taxon>Bdelloidea</taxon>
        <taxon>Adinetida</taxon>
        <taxon>Adinetidae</taxon>
        <taxon>Adineta</taxon>
    </lineage>
</organism>
<evidence type="ECO:0000256" key="1">
    <source>
        <dbReference type="PROSITE-ProRule" id="PRU00042"/>
    </source>
</evidence>
<dbReference type="SUPFAM" id="SSF57667">
    <property type="entry name" value="beta-beta-alpha zinc fingers"/>
    <property type="match status" value="1"/>
</dbReference>
<dbReference type="Proteomes" id="UP000663845">
    <property type="component" value="Unassembled WGS sequence"/>
</dbReference>
<dbReference type="PROSITE" id="PS50157">
    <property type="entry name" value="ZINC_FINGER_C2H2_2"/>
    <property type="match status" value="1"/>
</dbReference>
<feature type="region of interest" description="Disordered" evidence="2">
    <location>
        <begin position="1"/>
        <end position="31"/>
    </location>
</feature>
<dbReference type="EMBL" id="CAJNOG010000469">
    <property type="protein sequence ID" value="CAF1257486.1"/>
    <property type="molecule type" value="Genomic_DNA"/>
</dbReference>
<protein>
    <recommendedName>
        <fullName evidence="3">C2H2-type domain-containing protein</fullName>
    </recommendedName>
</protein>
<dbReference type="Gene3D" id="3.30.160.60">
    <property type="entry name" value="Classic Zinc Finger"/>
    <property type="match status" value="1"/>
</dbReference>
<proteinExistence type="predicted"/>
<evidence type="ECO:0000313" key="5">
    <source>
        <dbReference type="Proteomes" id="UP000663845"/>
    </source>
</evidence>
<reference evidence="4" key="1">
    <citation type="submission" date="2021-02" db="EMBL/GenBank/DDBJ databases">
        <authorList>
            <person name="Nowell W R."/>
        </authorList>
    </citation>
    <scope>NUCLEOTIDE SEQUENCE</scope>
</reference>
<feature type="compositionally biased region" description="Low complexity" evidence="2">
    <location>
        <begin position="18"/>
        <end position="31"/>
    </location>
</feature>
<accession>A0A815ACE0</accession>
<evidence type="ECO:0000259" key="3">
    <source>
        <dbReference type="PROSITE" id="PS50157"/>
    </source>
</evidence>
<evidence type="ECO:0000313" key="4">
    <source>
        <dbReference type="EMBL" id="CAF1257486.1"/>
    </source>
</evidence>
<dbReference type="InterPro" id="IPR052797">
    <property type="entry name" value="RegFact_GeneExpr_CellDeath"/>
</dbReference>
<dbReference type="PROSITE" id="PS00028">
    <property type="entry name" value="ZINC_FINGER_C2H2_1"/>
    <property type="match status" value="1"/>
</dbReference>
<evidence type="ECO:0000256" key="2">
    <source>
        <dbReference type="SAM" id="MobiDB-lite"/>
    </source>
</evidence>
<feature type="domain" description="C2H2-type" evidence="3">
    <location>
        <begin position="130"/>
        <end position="158"/>
    </location>
</feature>
<keyword evidence="1" id="KW-0863">Zinc-finger</keyword>
<keyword evidence="1" id="KW-0479">Metal-binding</keyword>
<dbReference type="GO" id="GO:0008270">
    <property type="term" value="F:zinc ion binding"/>
    <property type="evidence" value="ECO:0007669"/>
    <property type="project" value="UniProtKB-KW"/>
</dbReference>
<dbReference type="PANTHER" id="PTHR33936">
    <property type="entry name" value="PROTEIN CBG17840"/>
    <property type="match status" value="1"/>
</dbReference>
<dbReference type="AlphaFoldDB" id="A0A815ACE0"/>
<gene>
    <name evidence="4" type="ORF">JYZ213_LOCUS29965</name>
</gene>
<dbReference type="PANTHER" id="PTHR33936:SF25">
    <property type="entry name" value="C2H2-TYPE DOMAIN-CONTAINING PROTEIN"/>
    <property type="match status" value="1"/>
</dbReference>
<sequence>MTKKNEQNNTQPGGGGSSITPTPTTTTTTTTTSSGIVIVQQQPVTEQQQQQQHFVLHTSNNAAPMIITTPLAVPSMITQQLPTTTNAQQPTVTAVTNTSTALVAPSSATTTIPNTSIQNKTTKSPGQDRLVCSLCNKVYRSSAGLRYHKRKRHRDEGMLKPTQLHRVRCLENGCAYQMLAISDLRNHLANHHLKPEYKTTEEKKFNSFTEFTEWKSTFEQSSGSKYVKNCGSKGKSENQTTEYYYCNRTGPYKQTRQGWRRNSKALDSLRCGIHCTSSMKVDISRNDQISVQYYPAHYGHTAEPPLQAPPSSNSVNTVLPTTNGELVEQPSVQQQTIPPIQTVVQAAVQQQTQTTTTDHCVRLQHQHHAQTSSIIINIAPVNTTIIKCV</sequence>
<keyword evidence="1" id="KW-0862">Zinc</keyword>
<dbReference type="InterPro" id="IPR036236">
    <property type="entry name" value="Znf_C2H2_sf"/>
</dbReference>
<comment type="caution">
    <text evidence="4">The sequence shown here is derived from an EMBL/GenBank/DDBJ whole genome shotgun (WGS) entry which is preliminary data.</text>
</comment>